<protein>
    <submittedName>
        <fullName evidence="2">Phosphotransferase</fullName>
    </submittedName>
</protein>
<dbReference type="Proteomes" id="UP000236449">
    <property type="component" value="Unassembled WGS sequence"/>
</dbReference>
<evidence type="ECO:0000313" key="3">
    <source>
        <dbReference type="Proteomes" id="UP000236449"/>
    </source>
</evidence>
<dbReference type="Pfam" id="PF01636">
    <property type="entry name" value="APH"/>
    <property type="match status" value="1"/>
</dbReference>
<dbReference type="Gene3D" id="3.90.1200.10">
    <property type="match status" value="1"/>
</dbReference>
<proteinExistence type="predicted"/>
<keyword evidence="2" id="KW-0808">Transferase</keyword>
<evidence type="ECO:0000259" key="1">
    <source>
        <dbReference type="Pfam" id="PF01636"/>
    </source>
</evidence>
<organism evidence="2 3">
    <name type="scientific">Vibrio diazotrophicus</name>
    <dbReference type="NCBI Taxonomy" id="685"/>
    <lineage>
        <taxon>Bacteria</taxon>
        <taxon>Pseudomonadati</taxon>
        <taxon>Pseudomonadota</taxon>
        <taxon>Gammaproteobacteria</taxon>
        <taxon>Vibrionales</taxon>
        <taxon>Vibrionaceae</taxon>
        <taxon>Vibrio</taxon>
    </lineage>
</organism>
<gene>
    <name evidence="2" type="ORF">C1N32_16255</name>
</gene>
<dbReference type="OrthoDB" id="236897at2"/>
<sequence>MQDAQELTGGRESIYRVGDSVYRPLQPWSSTIHNLLNHLRAAGLSESPKFIGIDGDQEMLSFVAGDTYNYPLTNAIASAEALMSAAKLLRKIHDTSVGFAHHENISSFTWMLPPQEPYEVICHGDFAPYNVALTGNLVTGVFDFDTAHPAPRVWDLAYSLYCWAPFKTNSDDKLGTLEEQISRAKLFCDSYGTSEEQKKQIPDFMIKRLNALVNFMRHEANKGNQQFCENIDQGHLKSYLRDIEYIESNKSKILSGLCN</sequence>
<name>A0A2J8HYR1_VIBDI</name>
<dbReference type="SUPFAM" id="SSF56112">
    <property type="entry name" value="Protein kinase-like (PK-like)"/>
    <property type="match status" value="1"/>
</dbReference>
<feature type="domain" description="Aminoglycoside phosphotransferase" evidence="1">
    <location>
        <begin position="113"/>
        <end position="164"/>
    </location>
</feature>
<reference evidence="2 3" key="1">
    <citation type="submission" date="2018-01" db="EMBL/GenBank/DDBJ databases">
        <title>Draft genome sequences of six Vibrio diazotrophicus strains isolated from deep-sea sediments of the Baltic Sea.</title>
        <authorList>
            <person name="Castillo D."/>
            <person name="Vandieken V."/>
            <person name="Chiang O."/>
            <person name="Middelboe M."/>
        </authorList>
    </citation>
    <scope>NUCLEOTIDE SEQUENCE [LARGE SCALE GENOMIC DNA]</scope>
    <source>
        <strain evidence="2 3">60.27F</strain>
    </source>
</reference>
<dbReference type="InterPro" id="IPR011009">
    <property type="entry name" value="Kinase-like_dom_sf"/>
</dbReference>
<accession>A0A2J8HYR1</accession>
<dbReference type="AlphaFoldDB" id="A0A2J8HYR1"/>
<dbReference type="EMBL" id="POSK01000011">
    <property type="protein sequence ID" value="PNI03410.1"/>
    <property type="molecule type" value="Genomic_DNA"/>
</dbReference>
<dbReference type="InterPro" id="IPR002575">
    <property type="entry name" value="Aminoglycoside_PTrfase"/>
</dbReference>
<dbReference type="RefSeq" id="WP_102966773.1">
    <property type="nucleotide sequence ID" value="NZ_POSK01000011.1"/>
</dbReference>
<comment type="caution">
    <text evidence="2">The sequence shown here is derived from an EMBL/GenBank/DDBJ whole genome shotgun (WGS) entry which is preliminary data.</text>
</comment>
<evidence type="ECO:0000313" key="2">
    <source>
        <dbReference type="EMBL" id="PNI03410.1"/>
    </source>
</evidence>
<dbReference type="GO" id="GO:0016740">
    <property type="term" value="F:transferase activity"/>
    <property type="evidence" value="ECO:0007669"/>
    <property type="project" value="UniProtKB-KW"/>
</dbReference>